<dbReference type="GO" id="GO:0003677">
    <property type="term" value="F:DNA binding"/>
    <property type="evidence" value="ECO:0007669"/>
    <property type="project" value="InterPro"/>
</dbReference>
<comment type="caution">
    <text evidence="2">The sequence shown here is derived from an EMBL/GenBank/DDBJ whole genome shotgun (WGS) entry which is preliminary data.</text>
</comment>
<dbReference type="InterPro" id="IPR011990">
    <property type="entry name" value="TPR-like_helical_dom_sf"/>
</dbReference>
<dbReference type="EMBL" id="BLYO01000360">
    <property type="protein sequence ID" value="GFP00110.1"/>
    <property type="molecule type" value="Genomic_DNA"/>
</dbReference>
<name>A0A8H9F9K5_LACHE</name>
<evidence type="ECO:0000313" key="3">
    <source>
        <dbReference type="Proteomes" id="UP000618094"/>
    </source>
</evidence>
<dbReference type="SMART" id="SM00530">
    <property type="entry name" value="HTH_XRE"/>
    <property type="match status" value="1"/>
</dbReference>
<dbReference type="Pfam" id="PF01381">
    <property type="entry name" value="HTH_3"/>
    <property type="match status" value="1"/>
</dbReference>
<dbReference type="Gene3D" id="1.25.40.10">
    <property type="entry name" value="Tetratricopeptide repeat domain"/>
    <property type="match status" value="1"/>
</dbReference>
<sequence>MKIGEALKQTRLHAGLTQEEMAAGIISESFYSKVERDIHEIDANVLIKILAKHHFDVVSFFSQVNNSDNTLDPDFDLMNQISFAQNRKDLKKLDEIAAKIANRGVHVNLVFG</sequence>
<dbReference type="AlphaFoldDB" id="A0A8H9F9K5"/>
<accession>A0A8H9F9K5</accession>
<dbReference type="SUPFAM" id="SSF47413">
    <property type="entry name" value="lambda repressor-like DNA-binding domains"/>
    <property type="match status" value="1"/>
</dbReference>
<reference evidence="2" key="1">
    <citation type="submission" date="2020-07" db="EMBL/GenBank/DDBJ databases">
        <title>Draft genome sequence of Lactobacillus helveticus strain H-8.</title>
        <authorList>
            <person name="Endo A."/>
            <person name="Maeno S."/>
            <person name="Kido Y."/>
        </authorList>
    </citation>
    <scope>NUCLEOTIDE SEQUENCE</scope>
    <source>
        <strain evidence="2">H-8</strain>
    </source>
</reference>
<dbReference type="InterPro" id="IPR001387">
    <property type="entry name" value="Cro/C1-type_HTH"/>
</dbReference>
<dbReference type="InterPro" id="IPR053163">
    <property type="entry name" value="HTH-type_regulator_Rgg"/>
</dbReference>
<dbReference type="RefSeq" id="WP_057731441.1">
    <property type="nucleotide sequence ID" value="NZ_BLYO01000360.1"/>
</dbReference>
<dbReference type="InterPro" id="IPR010982">
    <property type="entry name" value="Lambda_DNA-bd_dom_sf"/>
</dbReference>
<evidence type="ECO:0000259" key="1">
    <source>
        <dbReference type="PROSITE" id="PS50943"/>
    </source>
</evidence>
<dbReference type="PANTHER" id="PTHR37038">
    <property type="entry name" value="TRANSCRIPTIONAL REGULATOR-RELATED"/>
    <property type="match status" value="1"/>
</dbReference>
<gene>
    <name evidence="2" type="ORF">LHEH8_18650</name>
</gene>
<proteinExistence type="predicted"/>
<dbReference type="CDD" id="cd00093">
    <property type="entry name" value="HTH_XRE"/>
    <property type="match status" value="1"/>
</dbReference>
<dbReference type="Proteomes" id="UP000618094">
    <property type="component" value="Unassembled WGS sequence"/>
</dbReference>
<evidence type="ECO:0000313" key="2">
    <source>
        <dbReference type="EMBL" id="GFP00110.1"/>
    </source>
</evidence>
<feature type="domain" description="HTH cro/C1-type" evidence="1">
    <location>
        <begin position="7"/>
        <end position="60"/>
    </location>
</feature>
<protein>
    <recommendedName>
        <fullName evidence="1">HTH cro/C1-type domain-containing protein</fullName>
    </recommendedName>
</protein>
<dbReference type="PROSITE" id="PS50943">
    <property type="entry name" value="HTH_CROC1"/>
    <property type="match status" value="1"/>
</dbReference>
<organism evidence="2 3">
    <name type="scientific">Lactobacillus helveticus</name>
    <name type="common">Lactobacillus suntoryeus</name>
    <dbReference type="NCBI Taxonomy" id="1587"/>
    <lineage>
        <taxon>Bacteria</taxon>
        <taxon>Bacillati</taxon>
        <taxon>Bacillota</taxon>
        <taxon>Bacilli</taxon>
        <taxon>Lactobacillales</taxon>
        <taxon>Lactobacillaceae</taxon>
        <taxon>Lactobacillus</taxon>
    </lineage>
</organism>